<sequence length="309" mass="36446">MNFLQSLKTLKNHIHICGIYPFILTIYGFSKIVEKIFGIGSIWVTMWKILSANIGETKEFRMAIMSPLWIILIYYLTVAFFFYIRRVKFFKPYKIQPDVKNKFSAAEINEIRNSILFNQFVILPLCFWAVYHLFLHENHPMLDFETIPTFPVVFSKIVINLMIFEFTFYYFHRAFHHKWIYKYFHKQHHKFTAPFALVVQYSHPLEYVICDVIAPGIGLFVTKCDAATALAYSAVVTSMTVIYHCGYHLPFLMSPEAHDYHHAYYYECFGSNGLMDFLHGTSKNFIKSERFKMHQTFWGIGTGCNKKVD</sequence>
<feature type="domain" description="Fatty acid hydroxylase" evidence="6">
    <location>
        <begin position="158"/>
        <end position="281"/>
    </location>
</feature>
<evidence type="ECO:0000256" key="3">
    <source>
        <dbReference type="ARBA" id="ARBA00022989"/>
    </source>
</evidence>
<evidence type="ECO:0000256" key="5">
    <source>
        <dbReference type="SAM" id="Phobius"/>
    </source>
</evidence>
<dbReference type="GO" id="GO:0005506">
    <property type="term" value="F:iron ion binding"/>
    <property type="evidence" value="ECO:0007669"/>
    <property type="project" value="InterPro"/>
</dbReference>
<keyword evidence="2 5" id="KW-0812">Transmembrane</keyword>
<dbReference type="OrthoDB" id="408954at2759"/>
<evidence type="ECO:0000313" key="8">
    <source>
        <dbReference type="Proteomes" id="UP001153620"/>
    </source>
</evidence>
<name>A0A9N9WUE6_9DIPT</name>
<comment type="subcellular location">
    <subcellularLocation>
        <location evidence="1">Membrane</location>
    </subcellularLocation>
</comment>
<dbReference type="InterPro" id="IPR050307">
    <property type="entry name" value="Sterol_Desaturase_Related"/>
</dbReference>
<dbReference type="Proteomes" id="UP001153620">
    <property type="component" value="Chromosome 3"/>
</dbReference>
<gene>
    <name evidence="7" type="ORF">CHIRRI_LOCUS9280</name>
</gene>
<dbReference type="GO" id="GO:0008610">
    <property type="term" value="P:lipid biosynthetic process"/>
    <property type="evidence" value="ECO:0007669"/>
    <property type="project" value="InterPro"/>
</dbReference>
<organism evidence="7 8">
    <name type="scientific">Chironomus riparius</name>
    <dbReference type="NCBI Taxonomy" id="315576"/>
    <lineage>
        <taxon>Eukaryota</taxon>
        <taxon>Metazoa</taxon>
        <taxon>Ecdysozoa</taxon>
        <taxon>Arthropoda</taxon>
        <taxon>Hexapoda</taxon>
        <taxon>Insecta</taxon>
        <taxon>Pterygota</taxon>
        <taxon>Neoptera</taxon>
        <taxon>Endopterygota</taxon>
        <taxon>Diptera</taxon>
        <taxon>Nematocera</taxon>
        <taxon>Chironomoidea</taxon>
        <taxon>Chironomidae</taxon>
        <taxon>Chironominae</taxon>
        <taxon>Chironomus</taxon>
    </lineage>
</organism>
<protein>
    <recommendedName>
        <fullName evidence="6">Fatty acid hydroxylase domain-containing protein</fullName>
    </recommendedName>
</protein>
<feature type="transmembrane region" description="Helical" evidence="5">
    <location>
        <begin position="115"/>
        <end position="134"/>
    </location>
</feature>
<dbReference type="PANTHER" id="PTHR11863">
    <property type="entry name" value="STEROL DESATURASE"/>
    <property type="match status" value="1"/>
</dbReference>
<dbReference type="AlphaFoldDB" id="A0A9N9WUE6"/>
<dbReference type="GO" id="GO:0016491">
    <property type="term" value="F:oxidoreductase activity"/>
    <property type="evidence" value="ECO:0007669"/>
    <property type="project" value="InterPro"/>
</dbReference>
<proteinExistence type="predicted"/>
<feature type="transmembrane region" description="Helical" evidence="5">
    <location>
        <begin position="60"/>
        <end position="84"/>
    </location>
</feature>
<accession>A0A9N9WUE6</accession>
<keyword evidence="4 5" id="KW-0472">Membrane</keyword>
<reference evidence="7" key="2">
    <citation type="submission" date="2022-10" db="EMBL/GenBank/DDBJ databases">
        <authorList>
            <consortium name="ENA_rothamsted_submissions"/>
            <consortium name="culmorum"/>
            <person name="King R."/>
        </authorList>
    </citation>
    <scope>NUCLEOTIDE SEQUENCE</scope>
</reference>
<dbReference type="InterPro" id="IPR006694">
    <property type="entry name" value="Fatty_acid_hydroxylase"/>
</dbReference>
<feature type="transmembrane region" description="Helical" evidence="5">
    <location>
        <begin position="154"/>
        <end position="172"/>
    </location>
</feature>
<dbReference type="EMBL" id="OU895879">
    <property type="protein sequence ID" value="CAG9806423.1"/>
    <property type="molecule type" value="Genomic_DNA"/>
</dbReference>
<dbReference type="GO" id="GO:0016020">
    <property type="term" value="C:membrane"/>
    <property type="evidence" value="ECO:0007669"/>
    <property type="project" value="UniProtKB-SubCell"/>
</dbReference>
<dbReference type="Pfam" id="PF04116">
    <property type="entry name" value="FA_hydroxylase"/>
    <property type="match status" value="1"/>
</dbReference>
<evidence type="ECO:0000256" key="1">
    <source>
        <dbReference type="ARBA" id="ARBA00004370"/>
    </source>
</evidence>
<evidence type="ECO:0000313" key="7">
    <source>
        <dbReference type="EMBL" id="CAG9806423.1"/>
    </source>
</evidence>
<evidence type="ECO:0000256" key="2">
    <source>
        <dbReference type="ARBA" id="ARBA00022692"/>
    </source>
</evidence>
<evidence type="ECO:0000256" key="4">
    <source>
        <dbReference type="ARBA" id="ARBA00023136"/>
    </source>
</evidence>
<keyword evidence="3 5" id="KW-1133">Transmembrane helix</keyword>
<reference evidence="7" key="1">
    <citation type="submission" date="2022-01" db="EMBL/GenBank/DDBJ databases">
        <authorList>
            <person name="King R."/>
        </authorList>
    </citation>
    <scope>NUCLEOTIDE SEQUENCE</scope>
</reference>
<keyword evidence="8" id="KW-1185">Reference proteome</keyword>
<evidence type="ECO:0000259" key="6">
    <source>
        <dbReference type="Pfam" id="PF04116"/>
    </source>
</evidence>